<gene>
    <name evidence="2" type="ORF">METZ01_LOCUS165475</name>
</gene>
<evidence type="ECO:0000313" key="2">
    <source>
        <dbReference type="EMBL" id="SVB12621.1"/>
    </source>
</evidence>
<dbReference type="InterPro" id="IPR023296">
    <property type="entry name" value="Glyco_hydro_beta-prop_sf"/>
</dbReference>
<evidence type="ECO:0008006" key="3">
    <source>
        <dbReference type="Google" id="ProtNLM"/>
    </source>
</evidence>
<dbReference type="SUPFAM" id="SSF75005">
    <property type="entry name" value="Arabinanase/levansucrase/invertase"/>
    <property type="match status" value="1"/>
</dbReference>
<name>A0A382BGI9_9ZZZZ</name>
<protein>
    <recommendedName>
        <fullName evidence="3">DUF4185 domain-containing protein</fullName>
    </recommendedName>
</protein>
<accession>A0A382BGI9</accession>
<proteinExistence type="predicted"/>
<dbReference type="Gene3D" id="2.115.10.20">
    <property type="entry name" value="Glycosyl hydrolase domain, family 43"/>
    <property type="match status" value="1"/>
</dbReference>
<dbReference type="EMBL" id="UINC01029614">
    <property type="protein sequence ID" value="SVB12621.1"/>
    <property type="molecule type" value="Genomic_DNA"/>
</dbReference>
<dbReference type="AlphaFoldDB" id="A0A382BGI9"/>
<feature type="region of interest" description="Disordered" evidence="1">
    <location>
        <begin position="106"/>
        <end position="136"/>
    </location>
</feature>
<sequence length="353" mass="39134">MTTALGLAALLLGLNTHVGAQTSELSIRVERLLGEPIIAPGIHPSIGENIQGPTVIRVPDWIEDSLGAYYLYFADHKGLYIRLAYADDLEGPWRIYAPGSLQIEDSHFPTEPPEVSSDQAERLRASSQTSGDGISHDRLFEATTPHIASPDVHVDDENHRIVMYFHGLEGVSQQASRVATSPDGIHFQALPEVLGRTYMRIFQHGGYTYAMAMPGQFYRSHDALGSFEEGPRLFNSSMRHSALLLRDDTLFVFWTQVGHVPERVLLSTIDLSSDWRSWSESSPTEMLRPEYDWEGADAPLEPSVRSTAYGQVNQLRDPAIFEEDGEVFLLYAVAGESGIALAQVHLELRSNGS</sequence>
<evidence type="ECO:0000256" key="1">
    <source>
        <dbReference type="SAM" id="MobiDB-lite"/>
    </source>
</evidence>
<organism evidence="2">
    <name type="scientific">marine metagenome</name>
    <dbReference type="NCBI Taxonomy" id="408172"/>
    <lineage>
        <taxon>unclassified sequences</taxon>
        <taxon>metagenomes</taxon>
        <taxon>ecological metagenomes</taxon>
    </lineage>
</organism>
<reference evidence="2" key="1">
    <citation type="submission" date="2018-05" db="EMBL/GenBank/DDBJ databases">
        <authorList>
            <person name="Lanie J.A."/>
            <person name="Ng W.-L."/>
            <person name="Kazmierczak K.M."/>
            <person name="Andrzejewski T.M."/>
            <person name="Davidsen T.M."/>
            <person name="Wayne K.J."/>
            <person name="Tettelin H."/>
            <person name="Glass J.I."/>
            <person name="Rusch D."/>
            <person name="Podicherti R."/>
            <person name="Tsui H.-C.T."/>
            <person name="Winkler M.E."/>
        </authorList>
    </citation>
    <scope>NUCLEOTIDE SEQUENCE</scope>
</reference>